<sequence>MMINDDQANKKRPAEARADNNKSKRKKKQKATNDNKTMIVISSDSDDDGEKFKNNNDAPQEPLLDSREKIDQWSKAGRLVANGAALYNEEKYDEAMKMHRQVLAIRLRVLGNRHIRVARTYCAMGKILEGQVK</sequence>
<protein>
    <recommendedName>
        <fullName evidence="6">Kinesin light chain</fullName>
    </recommendedName>
</protein>
<feature type="compositionally biased region" description="Basic and acidic residues" evidence="3">
    <location>
        <begin position="7"/>
        <end position="22"/>
    </location>
</feature>
<dbReference type="InterPro" id="IPR011990">
    <property type="entry name" value="TPR-like_helical_dom_sf"/>
</dbReference>
<dbReference type="AlphaFoldDB" id="A0AAD2CHL5"/>
<dbReference type="Pfam" id="PF13374">
    <property type="entry name" value="TPR_10"/>
    <property type="match status" value="1"/>
</dbReference>
<dbReference type="Proteomes" id="UP001295423">
    <property type="component" value="Unassembled WGS sequence"/>
</dbReference>
<gene>
    <name evidence="4" type="ORF">CYCCA115_LOCUS2300</name>
</gene>
<evidence type="ECO:0000256" key="1">
    <source>
        <dbReference type="ARBA" id="ARBA00022737"/>
    </source>
</evidence>
<accession>A0AAD2CHL5</accession>
<evidence type="ECO:0008006" key="6">
    <source>
        <dbReference type="Google" id="ProtNLM"/>
    </source>
</evidence>
<proteinExistence type="predicted"/>
<dbReference type="PANTHER" id="PTHR45641:SF1">
    <property type="entry name" value="AAA+ ATPASE DOMAIN-CONTAINING PROTEIN"/>
    <property type="match status" value="1"/>
</dbReference>
<evidence type="ECO:0000256" key="2">
    <source>
        <dbReference type="ARBA" id="ARBA00022803"/>
    </source>
</evidence>
<name>A0AAD2CHL5_9STRA</name>
<dbReference type="Gene3D" id="1.25.40.10">
    <property type="entry name" value="Tetratricopeptide repeat domain"/>
    <property type="match status" value="1"/>
</dbReference>
<keyword evidence="2" id="KW-0802">TPR repeat</keyword>
<evidence type="ECO:0000313" key="4">
    <source>
        <dbReference type="EMBL" id="CAJ1931243.1"/>
    </source>
</evidence>
<feature type="region of interest" description="Disordered" evidence="3">
    <location>
        <begin position="1"/>
        <end position="64"/>
    </location>
</feature>
<evidence type="ECO:0000313" key="5">
    <source>
        <dbReference type="Proteomes" id="UP001295423"/>
    </source>
</evidence>
<reference evidence="4" key="1">
    <citation type="submission" date="2023-08" db="EMBL/GenBank/DDBJ databases">
        <authorList>
            <person name="Audoor S."/>
            <person name="Bilcke G."/>
        </authorList>
    </citation>
    <scope>NUCLEOTIDE SEQUENCE</scope>
</reference>
<dbReference type="PANTHER" id="PTHR45641">
    <property type="entry name" value="TETRATRICOPEPTIDE REPEAT PROTEIN (AFU_ORTHOLOGUE AFUA_6G03870)"/>
    <property type="match status" value="1"/>
</dbReference>
<keyword evidence="5" id="KW-1185">Reference proteome</keyword>
<keyword evidence="1" id="KW-0677">Repeat</keyword>
<dbReference type="SUPFAM" id="SSF48452">
    <property type="entry name" value="TPR-like"/>
    <property type="match status" value="1"/>
</dbReference>
<dbReference type="EMBL" id="CAKOGP040000136">
    <property type="protein sequence ID" value="CAJ1931243.1"/>
    <property type="molecule type" value="Genomic_DNA"/>
</dbReference>
<comment type="caution">
    <text evidence="4">The sequence shown here is derived from an EMBL/GenBank/DDBJ whole genome shotgun (WGS) entry which is preliminary data.</text>
</comment>
<organism evidence="4 5">
    <name type="scientific">Cylindrotheca closterium</name>
    <dbReference type="NCBI Taxonomy" id="2856"/>
    <lineage>
        <taxon>Eukaryota</taxon>
        <taxon>Sar</taxon>
        <taxon>Stramenopiles</taxon>
        <taxon>Ochrophyta</taxon>
        <taxon>Bacillariophyta</taxon>
        <taxon>Bacillariophyceae</taxon>
        <taxon>Bacillariophycidae</taxon>
        <taxon>Bacillariales</taxon>
        <taxon>Bacillariaceae</taxon>
        <taxon>Cylindrotheca</taxon>
    </lineage>
</organism>
<feature type="compositionally biased region" description="Polar residues" evidence="3">
    <location>
        <begin position="32"/>
        <end position="43"/>
    </location>
</feature>
<evidence type="ECO:0000256" key="3">
    <source>
        <dbReference type="SAM" id="MobiDB-lite"/>
    </source>
</evidence>